<evidence type="ECO:0000256" key="1">
    <source>
        <dbReference type="SAM" id="Phobius"/>
    </source>
</evidence>
<evidence type="ECO:0000313" key="4">
    <source>
        <dbReference type="Proteomes" id="UP000599688"/>
    </source>
</evidence>
<proteinExistence type="predicted"/>
<protein>
    <recommendedName>
        <fullName evidence="2">CHAT domain-containing protein</fullName>
    </recommendedName>
</protein>
<gene>
    <name evidence="3" type="ORF">GCM10010831_16320</name>
</gene>
<name>A0A916ZV83_9FLAO</name>
<feature type="domain" description="CHAT" evidence="2">
    <location>
        <begin position="527"/>
        <end position="801"/>
    </location>
</feature>
<keyword evidence="4" id="KW-1185">Reference proteome</keyword>
<evidence type="ECO:0000313" key="3">
    <source>
        <dbReference type="EMBL" id="GGE15744.1"/>
    </source>
</evidence>
<reference evidence="3 4" key="1">
    <citation type="journal article" date="2014" name="Int. J. Syst. Evol. Microbiol.">
        <title>Complete genome sequence of Corynebacterium casei LMG S-19264T (=DSM 44701T), isolated from a smear-ripened cheese.</title>
        <authorList>
            <consortium name="US DOE Joint Genome Institute (JGI-PGF)"/>
            <person name="Walter F."/>
            <person name="Albersmeier A."/>
            <person name="Kalinowski J."/>
            <person name="Ruckert C."/>
        </authorList>
    </citation>
    <scope>NUCLEOTIDE SEQUENCE [LARGE SCALE GENOMIC DNA]</scope>
    <source>
        <strain evidence="3 4">CGMCC 1.12925</strain>
    </source>
</reference>
<comment type="caution">
    <text evidence="3">The sequence shown here is derived from an EMBL/GenBank/DDBJ whole genome shotgun (WGS) entry which is preliminary data.</text>
</comment>
<sequence>MLYDKELNLEKTLKKNELTELSKIDVKLDLADVYLQRGKLFQSLQVLNEIIKEHFEFKLLPKQQAKAHLGLANTYDKIIEVDRFLEHTEKFRYYFGLAYPDKEIYEALYYSYISRYYSIRMLHDKANLYARKSLSILHKNINDSHLIAVELIYLNYLFSLRNYSDNFELKKSYRDTIEIILNKKYAGYHTQKSEVKIGANMFLIDTLSNSYIEGHLESESHKQLSKQLSEIFEEQIESLDQNIGYYNLYSSRYQSLLGLVHFYNNDFTSALKNYEKSIYKITGLDQTENTFSAYNFMLSTSYLWKARSLNALYEKTKNIDYLVSNEKNLNELKKTWQLYIDDRINDKNDFNRNNYLSNPYPTIQNNYIQLYLATHNEAYKEDIFISGELSKNYTFQHLIEKSKIQPNLYNDNTLKYVKFENFIDQLNHNGEVSSLAEYDFGSKIQQETFIPKTISSSKLKENQKSNQALISYSEFKLDGHDTKLLAHLISRESDSIIYLDKISNEYLNADKNLMNQALDENNIEQFQKYAHEYYKRFLLPVEQQLNPKVEEIVIVPSPSMERLKINFSTLITDIKTSKSYKNLSYIGEKYAFSYANTAKTAYEQIINDQPNQVLTIFVPNSKEVPELIYTDNFLKKINKKYKVNLILNDDANKSNFIKHLEKDQIVMLISHGIGRNTDEIYNNGLFLSDDFLSIEDIKLSNSSCELLILAGCSTGVGFGFKDGMISFGRTMTLFGVDSVLLTTHDVDEASTLDLIEKWFYFLSEGETKAKALQRAQKKFLRNITSNKSSPKYWAGLKLVGNTKAIQLKKISEDKNFTFIILIIVGTLLFILLIFRKFRK</sequence>
<dbReference type="AlphaFoldDB" id="A0A916ZV83"/>
<keyword evidence="1" id="KW-1133">Transmembrane helix</keyword>
<organism evidence="3 4">
    <name type="scientific">Psychroflexus salis</name>
    <dbReference type="NCBI Taxonomy" id="1526574"/>
    <lineage>
        <taxon>Bacteria</taxon>
        <taxon>Pseudomonadati</taxon>
        <taxon>Bacteroidota</taxon>
        <taxon>Flavobacteriia</taxon>
        <taxon>Flavobacteriales</taxon>
        <taxon>Flavobacteriaceae</taxon>
        <taxon>Psychroflexus</taxon>
    </lineage>
</organism>
<dbReference type="EMBL" id="BMGL01000008">
    <property type="protein sequence ID" value="GGE15744.1"/>
    <property type="molecule type" value="Genomic_DNA"/>
</dbReference>
<accession>A0A916ZV83</accession>
<dbReference type="Pfam" id="PF12770">
    <property type="entry name" value="CHAT"/>
    <property type="match status" value="1"/>
</dbReference>
<feature type="transmembrane region" description="Helical" evidence="1">
    <location>
        <begin position="816"/>
        <end position="834"/>
    </location>
</feature>
<keyword evidence="1" id="KW-0812">Transmembrane</keyword>
<dbReference type="InterPro" id="IPR024983">
    <property type="entry name" value="CHAT_dom"/>
</dbReference>
<dbReference type="Proteomes" id="UP000599688">
    <property type="component" value="Unassembled WGS sequence"/>
</dbReference>
<evidence type="ECO:0000259" key="2">
    <source>
        <dbReference type="Pfam" id="PF12770"/>
    </source>
</evidence>
<keyword evidence="1" id="KW-0472">Membrane</keyword>